<feature type="transmembrane region" description="Helical" evidence="8">
    <location>
        <begin position="151"/>
        <end position="171"/>
    </location>
</feature>
<keyword evidence="2 8" id="KW-0812">Transmembrane</keyword>
<dbReference type="AlphaFoldDB" id="A0A815D8S3"/>
<dbReference type="Gene3D" id="1.20.1070.10">
    <property type="entry name" value="Rhodopsin 7-helix transmembrane proteins"/>
    <property type="match status" value="2"/>
</dbReference>
<comment type="subcellular location">
    <subcellularLocation>
        <location evidence="1">Membrane</location>
        <topology evidence="1">Multi-pass membrane protein</topology>
    </subcellularLocation>
</comment>
<reference evidence="10" key="1">
    <citation type="submission" date="2021-02" db="EMBL/GenBank/DDBJ databases">
        <authorList>
            <person name="Nowell W R."/>
        </authorList>
    </citation>
    <scope>NUCLEOTIDE SEQUENCE</scope>
</reference>
<evidence type="ECO:0000256" key="4">
    <source>
        <dbReference type="ARBA" id="ARBA00023040"/>
    </source>
</evidence>
<keyword evidence="6" id="KW-0675">Receptor</keyword>
<evidence type="ECO:0000256" key="6">
    <source>
        <dbReference type="ARBA" id="ARBA00023170"/>
    </source>
</evidence>
<evidence type="ECO:0000259" key="9">
    <source>
        <dbReference type="PROSITE" id="PS50262"/>
    </source>
</evidence>
<evidence type="ECO:0000313" key="11">
    <source>
        <dbReference type="Proteomes" id="UP000663889"/>
    </source>
</evidence>
<protein>
    <recommendedName>
        <fullName evidence="9">G-protein coupled receptors family 1 profile domain-containing protein</fullName>
    </recommendedName>
</protein>
<feature type="transmembrane region" description="Helical" evidence="8">
    <location>
        <begin position="87"/>
        <end position="104"/>
    </location>
</feature>
<feature type="transmembrane region" description="Helical" evidence="8">
    <location>
        <begin position="232"/>
        <end position="254"/>
    </location>
</feature>
<dbReference type="PROSITE" id="PS50262">
    <property type="entry name" value="G_PROTEIN_RECEP_F1_2"/>
    <property type="match status" value="1"/>
</dbReference>
<evidence type="ECO:0000256" key="7">
    <source>
        <dbReference type="ARBA" id="ARBA00023224"/>
    </source>
</evidence>
<keyword evidence="3 8" id="KW-1133">Transmembrane helix</keyword>
<dbReference type="Proteomes" id="UP000663889">
    <property type="component" value="Unassembled WGS sequence"/>
</dbReference>
<evidence type="ECO:0000256" key="8">
    <source>
        <dbReference type="SAM" id="Phobius"/>
    </source>
</evidence>
<evidence type="ECO:0000256" key="1">
    <source>
        <dbReference type="ARBA" id="ARBA00004141"/>
    </source>
</evidence>
<keyword evidence="7" id="KW-0807">Transducer</keyword>
<dbReference type="PANTHER" id="PTHR24243">
    <property type="entry name" value="G-PROTEIN COUPLED RECEPTOR"/>
    <property type="match status" value="1"/>
</dbReference>
<dbReference type="GO" id="GO:0005886">
    <property type="term" value="C:plasma membrane"/>
    <property type="evidence" value="ECO:0007669"/>
    <property type="project" value="TreeGrafter"/>
</dbReference>
<evidence type="ECO:0000256" key="3">
    <source>
        <dbReference type="ARBA" id="ARBA00022989"/>
    </source>
</evidence>
<sequence length="315" mass="36291">MTDSLVQFAIQLICTIVSTIIVIGIIGNSINIVVLSRSTLHNHACSRYFLALAGNNLFLSSAFLINRLLITVYQLDVTKISLLSCKLIQYVTGICVVISPYFIVHVSIDRYCATLCYIDYLVFIDLRQDDSLGCAIRGDIIYKKIYSITQLIVFAIIPPCLMGFFGGMTIYNMKHIYLLPRVAKRYCRTENQLGRMLLLQVDAYILLTLPLSISYLILVLPNSFKVTTQFQFMYLICQLFYYLSCVTIFILYFFSANIYRNEYIRLIYQMSRIYRETRIYLTRTRNSILPITTTSNNTRALASNSTRRNASIQKH</sequence>
<dbReference type="GO" id="GO:0004930">
    <property type="term" value="F:G protein-coupled receptor activity"/>
    <property type="evidence" value="ECO:0007669"/>
    <property type="project" value="UniProtKB-KW"/>
</dbReference>
<feature type="transmembrane region" description="Helical" evidence="8">
    <location>
        <begin position="6"/>
        <end position="27"/>
    </location>
</feature>
<comment type="caution">
    <text evidence="10">The sequence shown here is derived from an EMBL/GenBank/DDBJ whole genome shotgun (WGS) entry which is preliminary data.</text>
</comment>
<dbReference type="PANTHER" id="PTHR24243:SF233">
    <property type="entry name" value="THYROTROPIN-RELEASING HORMONE RECEPTOR"/>
    <property type="match status" value="1"/>
</dbReference>
<keyword evidence="4" id="KW-0297">G-protein coupled receptor</keyword>
<dbReference type="SUPFAM" id="SSF81321">
    <property type="entry name" value="Family A G protein-coupled receptor-like"/>
    <property type="match status" value="1"/>
</dbReference>
<dbReference type="InterPro" id="IPR017452">
    <property type="entry name" value="GPCR_Rhodpsn_7TM"/>
</dbReference>
<evidence type="ECO:0000256" key="5">
    <source>
        <dbReference type="ARBA" id="ARBA00023136"/>
    </source>
</evidence>
<evidence type="ECO:0000256" key="2">
    <source>
        <dbReference type="ARBA" id="ARBA00022692"/>
    </source>
</evidence>
<evidence type="ECO:0000313" key="10">
    <source>
        <dbReference type="EMBL" id="CAF1298238.1"/>
    </source>
</evidence>
<dbReference type="PRINTS" id="PR00237">
    <property type="entry name" value="GPCRRHODOPSN"/>
</dbReference>
<feature type="domain" description="G-protein coupled receptors family 1 profile" evidence="9">
    <location>
        <begin position="27"/>
        <end position="252"/>
    </location>
</feature>
<keyword evidence="5 8" id="KW-0472">Membrane</keyword>
<name>A0A815D8S3_9BILA</name>
<dbReference type="EMBL" id="CAJNOU010002181">
    <property type="protein sequence ID" value="CAF1298238.1"/>
    <property type="molecule type" value="Genomic_DNA"/>
</dbReference>
<dbReference type="InterPro" id="IPR000276">
    <property type="entry name" value="GPCR_Rhodpsn"/>
</dbReference>
<gene>
    <name evidence="10" type="ORF">SEV965_LOCUS26142</name>
</gene>
<feature type="transmembrane region" description="Helical" evidence="8">
    <location>
        <begin position="203"/>
        <end position="220"/>
    </location>
</feature>
<organism evidence="10 11">
    <name type="scientific">Rotaria sordida</name>
    <dbReference type="NCBI Taxonomy" id="392033"/>
    <lineage>
        <taxon>Eukaryota</taxon>
        <taxon>Metazoa</taxon>
        <taxon>Spiralia</taxon>
        <taxon>Gnathifera</taxon>
        <taxon>Rotifera</taxon>
        <taxon>Eurotatoria</taxon>
        <taxon>Bdelloidea</taxon>
        <taxon>Philodinida</taxon>
        <taxon>Philodinidae</taxon>
        <taxon>Rotaria</taxon>
    </lineage>
</organism>
<accession>A0A815D8S3</accession>
<proteinExistence type="predicted"/>
<feature type="transmembrane region" description="Helical" evidence="8">
    <location>
        <begin position="48"/>
        <end position="75"/>
    </location>
</feature>